<reference evidence="5" key="1">
    <citation type="submission" date="2017-02" db="UniProtKB">
        <authorList>
            <consortium name="WormBaseParasite"/>
        </authorList>
    </citation>
    <scope>IDENTIFICATION</scope>
</reference>
<dbReference type="WBParaSite" id="TCLT_0000815601-mRNA-1">
    <property type="protein sequence ID" value="TCLT_0000815601-mRNA-1"/>
    <property type="gene ID" value="TCLT_0000815601"/>
</dbReference>
<organism evidence="5">
    <name type="scientific">Thelazia callipaeda</name>
    <name type="common">Oriental eyeworm</name>
    <name type="synonym">Parasitic nematode</name>
    <dbReference type="NCBI Taxonomy" id="103827"/>
    <lineage>
        <taxon>Eukaryota</taxon>
        <taxon>Metazoa</taxon>
        <taxon>Ecdysozoa</taxon>
        <taxon>Nematoda</taxon>
        <taxon>Chromadorea</taxon>
        <taxon>Rhabditida</taxon>
        <taxon>Spirurina</taxon>
        <taxon>Spiruromorpha</taxon>
        <taxon>Thelazioidea</taxon>
        <taxon>Thelaziidae</taxon>
        <taxon>Thelazia</taxon>
    </lineage>
</organism>
<keyword evidence="4" id="KW-1185">Reference proteome</keyword>
<dbReference type="EMBL" id="UYYF01004590">
    <property type="protein sequence ID" value="VDN05671.1"/>
    <property type="molecule type" value="Genomic_DNA"/>
</dbReference>
<feature type="domain" description="GLTSCR protein conserved" evidence="2">
    <location>
        <begin position="639"/>
        <end position="717"/>
    </location>
</feature>
<accession>A0A0N5D582</accession>
<dbReference type="OrthoDB" id="2556847at2759"/>
<feature type="region of interest" description="Disordered" evidence="1">
    <location>
        <begin position="1016"/>
        <end position="1050"/>
    </location>
</feature>
<evidence type="ECO:0000256" key="1">
    <source>
        <dbReference type="SAM" id="MobiDB-lite"/>
    </source>
</evidence>
<evidence type="ECO:0000313" key="4">
    <source>
        <dbReference type="Proteomes" id="UP000276776"/>
    </source>
</evidence>
<dbReference type="Pfam" id="PF15249">
    <property type="entry name" value="GLTSCR1"/>
    <property type="match status" value="1"/>
</dbReference>
<evidence type="ECO:0000259" key="2">
    <source>
        <dbReference type="Pfam" id="PF15249"/>
    </source>
</evidence>
<sequence>MFWKYEDEWLQLGLEDESLKCGSPASSGTHDFTVTMAARSCPSPLSHIPTREPYSSEPPPKLSPVSTGHQTFITLSNTRIPPVSSGPSQPVLQTSPQMQSSELTSIQYELNSDLSVLTVPSSSPLLPTKPTELQFAQPSISGLQQNGDFASFVQLEQREKRAVIHHQQHPPGCVQAVNGQWFVQAQVQHVQTSAGTVIAVVPNFCRPQAQSAGSNQNMSQVQQVSQPQLVAHPIGNGQAVGTAQPTIVTTPHLIQTHPHHQIPQHSQQIMHTARIPNSLTVSVAAGVPQQGQSVMQHLLSQPTISRAPQVQPGVQTITSAAVATKKRNAQPRNGRRKNANQGGTLGAVLAKANKLAAASSTDASLNQLLPPSHGIEMRLSVQNSEQVASLSKEISRLQNLQATYNIDHSAEIKELENKRAQIFFEALAQQHKDKDLLLAVNPRPLTLTTHTRQRNNIRNNHSNANATVVVHQVQPSTSYEHQTQPVQRHQQQLNYETSNARVPVSYHSSYQLSSQYVANHETYQNTSFAVRNNNQMQQVSATQFNSYRPAASQSLVQLSQAREGYIQSIPNVSHQPAIMQSERPISHHVIQEMPCDPPPPPVPLLPPPSLRSSIEAASCIAEKRNERTIRLCDYFQSLHSSIQYSDLDSPFFDLSDVLQRLLPFHAFCEPDLSPEILDTYVILTSVDYNCLRHMVYLTGKKNSIEQRIRTILFNEAMVCFPGRWYYNRNGYNRAEECLLLSLDAEYERRLLEEEKRMTALHDKRDSIAISSVCTRVNIMDLEKHRRELISKGMPKLNFEYHEFSESEIAARQYSPISKCSNGNFFGSSSSIFNENIIHLDFTDKMQEIEEALPADVDSFFIDIVRNENDNETNENKTPNILNDWITSIPSPVLTSSLANYTPQKKNNSNHNQKPCSSFTAGNQQQAFIARSRAPSITKADHSDAANSSACTKEMSSLFTTEEYETTENCIPVGNEKEQIKAEIENHASGIARVVDQNMTGTKTEERPPIRLKIALNDGSMRNCLGKTSTKKKKKKKKNRKHHNSTKSHCKEISGQLLSASKSGDIKCTNTGDRDNESHPRLLMRLKRLNNVLSVADPGVSHAPSSHIIHTNEVDEEQEPPLKVPKLKIRLPRDREELKSDSGKTNVNHVSEEIKCKVNRVGINCEHDDADRDKRTSNRDRKTTIVIPRSMIQNAHLTSTISGRPATLNSDAQFSPNSESSNEEEDEQLRAQTDSVISRLNDWSSKRTVSRQADTLSRLVGTAPLVSPVLDRLLPKDSWIFGMNMKNHSTVDTTDTGSSHMLWMANKSRSLKTTVSISKPN</sequence>
<evidence type="ECO:0000313" key="3">
    <source>
        <dbReference type="EMBL" id="VDN05671.1"/>
    </source>
</evidence>
<gene>
    <name evidence="3" type="ORF">TCLT_LOCUS8145</name>
</gene>
<dbReference type="STRING" id="103827.A0A0N5D582"/>
<feature type="region of interest" description="Disordered" evidence="1">
    <location>
        <begin position="1199"/>
        <end position="1231"/>
    </location>
</feature>
<reference evidence="3 4" key="2">
    <citation type="submission" date="2018-11" db="EMBL/GenBank/DDBJ databases">
        <authorList>
            <consortium name="Pathogen Informatics"/>
        </authorList>
    </citation>
    <scope>NUCLEOTIDE SEQUENCE [LARGE SCALE GENOMIC DNA]</scope>
</reference>
<feature type="compositionally biased region" description="Basic residues" evidence="1">
    <location>
        <begin position="1028"/>
        <end position="1047"/>
    </location>
</feature>
<dbReference type="InterPro" id="IPR015671">
    <property type="entry name" value="GSCR1_dom"/>
</dbReference>
<protein>
    <submittedName>
        <fullName evidence="5">GLTSCR1 domain-containing protein</fullName>
    </submittedName>
</protein>
<dbReference type="OMA" id="HYEDEWL"/>
<feature type="compositionally biased region" description="Polar residues" evidence="1">
    <location>
        <begin position="1199"/>
        <end position="1213"/>
    </location>
</feature>
<proteinExistence type="predicted"/>
<evidence type="ECO:0000313" key="5">
    <source>
        <dbReference type="WBParaSite" id="TCLT_0000815601-mRNA-1"/>
    </source>
</evidence>
<feature type="region of interest" description="Disordered" evidence="1">
    <location>
        <begin position="43"/>
        <end position="67"/>
    </location>
</feature>
<dbReference type="Proteomes" id="UP000276776">
    <property type="component" value="Unassembled WGS sequence"/>
</dbReference>
<feature type="region of interest" description="Disordered" evidence="1">
    <location>
        <begin position="902"/>
        <end position="921"/>
    </location>
</feature>
<name>A0A0N5D582_THECL</name>